<dbReference type="EMBL" id="MU853817">
    <property type="protein sequence ID" value="KAK3939073.1"/>
    <property type="molecule type" value="Genomic_DNA"/>
</dbReference>
<evidence type="ECO:0000256" key="3">
    <source>
        <dbReference type="ARBA" id="ARBA00023242"/>
    </source>
</evidence>
<dbReference type="SMART" id="SM00300">
    <property type="entry name" value="ChSh"/>
    <property type="match status" value="1"/>
</dbReference>
<comment type="subcellular location">
    <subcellularLocation>
        <location evidence="1">Nucleus</location>
    </subcellularLocation>
</comment>
<dbReference type="PROSITE" id="PS50013">
    <property type="entry name" value="CHROMO_2"/>
    <property type="match status" value="1"/>
</dbReference>
<dbReference type="Proteomes" id="UP001303473">
    <property type="component" value="Unassembled WGS sequence"/>
</dbReference>
<comment type="subunit">
    <text evidence="2">Component of the NuA4 histone acetyltransferase complex.</text>
</comment>
<dbReference type="CDD" id="cd00024">
    <property type="entry name" value="CD_CSD"/>
    <property type="match status" value="1"/>
</dbReference>
<dbReference type="GO" id="GO:0000792">
    <property type="term" value="C:heterochromatin"/>
    <property type="evidence" value="ECO:0007669"/>
    <property type="project" value="UniProtKB-ARBA"/>
</dbReference>
<sequence>MPPLLSDNEEGSGSDVGAPAPAKKKTSREKESVAYRDADPEDDDDIVAPPKINGKAAVEEDEEPEEEEEEEEELEEEEYVVEKILSHMMDKKGEPLFEVKWEGYDNPKDRTWEPEDNLRENASVVLEEYFERIGGREKLFEDTAKALKSKKRGRPSVGTPSSGGGGKRAKKNSDQTSTPADTPPPASAVIAKWKPPAGSWEDHIASLDACEDEDTGRLMVYLTWKNGQKTQHETSVIYARCPQKMLQFYERHIRIVKSKDVDSV</sequence>
<evidence type="ECO:0000256" key="1">
    <source>
        <dbReference type="ARBA" id="ARBA00004123"/>
    </source>
</evidence>
<dbReference type="InterPro" id="IPR008251">
    <property type="entry name" value="Chromo_shadow_dom"/>
</dbReference>
<name>A0AAN6N6E6_9PEZI</name>
<dbReference type="AlphaFoldDB" id="A0AAN6N6E6"/>
<dbReference type="Pfam" id="PF01393">
    <property type="entry name" value="Chromo_shadow"/>
    <property type="match status" value="1"/>
</dbReference>
<evidence type="ECO:0000313" key="7">
    <source>
        <dbReference type="Proteomes" id="UP001303473"/>
    </source>
</evidence>
<accession>A0AAN6N6E6</accession>
<proteinExistence type="predicted"/>
<keyword evidence="3" id="KW-0539">Nucleus</keyword>
<dbReference type="GO" id="GO:0005634">
    <property type="term" value="C:nucleus"/>
    <property type="evidence" value="ECO:0007669"/>
    <property type="project" value="UniProtKB-SubCell"/>
</dbReference>
<dbReference type="Gene3D" id="2.40.50.40">
    <property type="match status" value="2"/>
</dbReference>
<feature type="domain" description="Chromo" evidence="5">
    <location>
        <begin position="79"/>
        <end position="141"/>
    </location>
</feature>
<dbReference type="InterPro" id="IPR000953">
    <property type="entry name" value="Chromo/chromo_shadow_dom"/>
</dbReference>
<feature type="region of interest" description="Disordered" evidence="4">
    <location>
        <begin position="146"/>
        <end position="190"/>
    </location>
</feature>
<dbReference type="PANTHER" id="PTHR22812">
    <property type="entry name" value="CHROMOBOX PROTEIN"/>
    <property type="match status" value="1"/>
</dbReference>
<reference evidence="7" key="1">
    <citation type="journal article" date="2023" name="Mol. Phylogenet. Evol.">
        <title>Genome-scale phylogeny and comparative genomics of the fungal order Sordariales.</title>
        <authorList>
            <person name="Hensen N."/>
            <person name="Bonometti L."/>
            <person name="Westerberg I."/>
            <person name="Brannstrom I.O."/>
            <person name="Guillou S."/>
            <person name="Cros-Aarteil S."/>
            <person name="Calhoun S."/>
            <person name="Haridas S."/>
            <person name="Kuo A."/>
            <person name="Mondo S."/>
            <person name="Pangilinan J."/>
            <person name="Riley R."/>
            <person name="LaButti K."/>
            <person name="Andreopoulos B."/>
            <person name="Lipzen A."/>
            <person name="Chen C."/>
            <person name="Yan M."/>
            <person name="Daum C."/>
            <person name="Ng V."/>
            <person name="Clum A."/>
            <person name="Steindorff A."/>
            <person name="Ohm R.A."/>
            <person name="Martin F."/>
            <person name="Silar P."/>
            <person name="Natvig D.O."/>
            <person name="Lalanne C."/>
            <person name="Gautier V."/>
            <person name="Ament-Velasquez S.L."/>
            <person name="Kruys A."/>
            <person name="Hutchinson M.I."/>
            <person name="Powell A.J."/>
            <person name="Barry K."/>
            <person name="Miller A.N."/>
            <person name="Grigoriev I.V."/>
            <person name="Debuchy R."/>
            <person name="Gladieux P."/>
            <person name="Hiltunen Thoren M."/>
            <person name="Johannesson H."/>
        </authorList>
    </citation>
    <scope>NUCLEOTIDE SEQUENCE [LARGE SCALE GENOMIC DNA]</scope>
    <source>
        <strain evidence="7">CBS 340.73</strain>
    </source>
</reference>
<dbReference type="InterPro" id="IPR051219">
    <property type="entry name" value="Heterochromatin_chromo-domain"/>
</dbReference>
<feature type="compositionally biased region" description="Basic and acidic residues" evidence="4">
    <location>
        <begin position="28"/>
        <end position="38"/>
    </location>
</feature>
<dbReference type="InterPro" id="IPR017984">
    <property type="entry name" value="Chromo_dom_subgr"/>
</dbReference>
<dbReference type="SMART" id="SM00298">
    <property type="entry name" value="CHROMO"/>
    <property type="match status" value="1"/>
</dbReference>
<feature type="compositionally biased region" description="Acidic residues" evidence="4">
    <location>
        <begin position="59"/>
        <end position="77"/>
    </location>
</feature>
<gene>
    <name evidence="6" type="ORF">QBC46DRAFT_388748</name>
</gene>
<evidence type="ECO:0000313" key="6">
    <source>
        <dbReference type="EMBL" id="KAK3939073.1"/>
    </source>
</evidence>
<dbReference type="SUPFAM" id="SSF54160">
    <property type="entry name" value="Chromo domain-like"/>
    <property type="match status" value="2"/>
</dbReference>
<evidence type="ECO:0000256" key="4">
    <source>
        <dbReference type="SAM" id="MobiDB-lite"/>
    </source>
</evidence>
<evidence type="ECO:0000256" key="2">
    <source>
        <dbReference type="ARBA" id="ARBA00011353"/>
    </source>
</evidence>
<evidence type="ECO:0000259" key="5">
    <source>
        <dbReference type="PROSITE" id="PS50013"/>
    </source>
</evidence>
<keyword evidence="7" id="KW-1185">Reference proteome</keyword>
<dbReference type="Pfam" id="PF00385">
    <property type="entry name" value="Chromo"/>
    <property type="match status" value="1"/>
</dbReference>
<feature type="region of interest" description="Disordered" evidence="4">
    <location>
        <begin position="1"/>
        <end position="77"/>
    </location>
</feature>
<organism evidence="6 7">
    <name type="scientific">Diplogelasinospora grovesii</name>
    <dbReference type="NCBI Taxonomy" id="303347"/>
    <lineage>
        <taxon>Eukaryota</taxon>
        <taxon>Fungi</taxon>
        <taxon>Dikarya</taxon>
        <taxon>Ascomycota</taxon>
        <taxon>Pezizomycotina</taxon>
        <taxon>Sordariomycetes</taxon>
        <taxon>Sordariomycetidae</taxon>
        <taxon>Sordariales</taxon>
        <taxon>Diplogelasinosporaceae</taxon>
        <taxon>Diplogelasinospora</taxon>
    </lineage>
</organism>
<dbReference type="PRINTS" id="PR00504">
    <property type="entry name" value="CHROMODOMAIN"/>
</dbReference>
<dbReference type="PROSITE" id="PS00598">
    <property type="entry name" value="CHROMO_1"/>
    <property type="match status" value="1"/>
</dbReference>
<dbReference type="InterPro" id="IPR016197">
    <property type="entry name" value="Chromo-like_dom_sf"/>
</dbReference>
<comment type="caution">
    <text evidence="6">The sequence shown here is derived from an EMBL/GenBank/DDBJ whole genome shotgun (WGS) entry which is preliminary data.</text>
</comment>
<dbReference type="GO" id="GO:0006338">
    <property type="term" value="P:chromatin remodeling"/>
    <property type="evidence" value="ECO:0007669"/>
    <property type="project" value="UniProtKB-ARBA"/>
</dbReference>
<dbReference type="CDD" id="cd18657">
    <property type="entry name" value="CSD_Swi6"/>
    <property type="match status" value="1"/>
</dbReference>
<dbReference type="InterPro" id="IPR023780">
    <property type="entry name" value="Chromo_domain"/>
</dbReference>
<protein>
    <recommendedName>
        <fullName evidence="5">Chromo domain-containing protein</fullName>
    </recommendedName>
</protein>
<dbReference type="InterPro" id="IPR023779">
    <property type="entry name" value="Chromodomain_CS"/>
</dbReference>